<sequence>MNRTEWLAGRRRRRRLKKSPNVPRLYLHLLVLSSLPLQSLLRLIVNRRLLRHGFSQWCSDILFADRNARFLAEAIVNGSCEHKQLISIGRHARGSGVQDMDAQ</sequence>
<evidence type="ECO:0000313" key="3">
    <source>
        <dbReference type="Proteomes" id="UP000685013"/>
    </source>
</evidence>
<keyword evidence="1" id="KW-0472">Membrane</keyword>
<protein>
    <submittedName>
        <fullName evidence="2">Uncharacterized protein</fullName>
    </submittedName>
</protein>
<evidence type="ECO:0000256" key="1">
    <source>
        <dbReference type="SAM" id="Phobius"/>
    </source>
</evidence>
<organism evidence="2 3">
    <name type="scientific">Cucurbita argyrosperma subsp. sororia</name>
    <dbReference type="NCBI Taxonomy" id="37648"/>
    <lineage>
        <taxon>Eukaryota</taxon>
        <taxon>Viridiplantae</taxon>
        <taxon>Streptophyta</taxon>
        <taxon>Embryophyta</taxon>
        <taxon>Tracheophyta</taxon>
        <taxon>Spermatophyta</taxon>
        <taxon>Magnoliopsida</taxon>
        <taxon>eudicotyledons</taxon>
        <taxon>Gunneridae</taxon>
        <taxon>Pentapetalae</taxon>
        <taxon>rosids</taxon>
        <taxon>fabids</taxon>
        <taxon>Cucurbitales</taxon>
        <taxon>Cucurbitaceae</taxon>
        <taxon>Cucurbiteae</taxon>
        <taxon>Cucurbita</taxon>
    </lineage>
</organism>
<keyword evidence="3" id="KW-1185">Reference proteome</keyword>
<evidence type="ECO:0000313" key="2">
    <source>
        <dbReference type="EMBL" id="KAG6584312.1"/>
    </source>
</evidence>
<keyword evidence="1" id="KW-1133">Transmembrane helix</keyword>
<dbReference type="Proteomes" id="UP000685013">
    <property type="component" value="Chromosome 13"/>
</dbReference>
<reference evidence="2 3" key="1">
    <citation type="journal article" date="2021" name="Hortic Res">
        <title>The domestication of Cucurbita argyrosperma as revealed by the genome of its wild relative.</title>
        <authorList>
            <person name="Barrera-Redondo J."/>
            <person name="Sanchez-de la Vega G."/>
            <person name="Aguirre-Liguori J.A."/>
            <person name="Castellanos-Morales G."/>
            <person name="Gutierrez-Guerrero Y.T."/>
            <person name="Aguirre-Dugua X."/>
            <person name="Aguirre-Planter E."/>
            <person name="Tenaillon M.I."/>
            <person name="Lira-Saade R."/>
            <person name="Eguiarte L.E."/>
        </authorList>
    </citation>
    <scope>NUCLEOTIDE SEQUENCE [LARGE SCALE GENOMIC DNA]</scope>
    <source>
        <strain evidence="2">JBR-2021</strain>
    </source>
</reference>
<dbReference type="EMBL" id="JAGKQH010000013">
    <property type="protein sequence ID" value="KAG6584312.1"/>
    <property type="molecule type" value="Genomic_DNA"/>
</dbReference>
<proteinExistence type="predicted"/>
<comment type="caution">
    <text evidence="2">The sequence shown here is derived from an EMBL/GenBank/DDBJ whole genome shotgun (WGS) entry which is preliminary data.</text>
</comment>
<feature type="non-terminal residue" evidence="2">
    <location>
        <position position="1"/>
    </location>
</feature>
<keyword evidence="1" id="KW-0812">Transmembrane</keyword>
<name>A0AAV6MPF2_9ROSI</name>
<accession>A0AAV6MPF2</accession>
<feature type="transmembrane region" description="Helical" evidence="1">
    <location>
        <begin position="25"/>
        <end position="45"/>
    </location>
</feature>
<gene>
    <name evidence="2" type="ORF">SDJN03_20244</name>
</gene>
<dbReference type="AlphaFoldDB" id="A0AAV6MPF2"/>